<feature type="region of interest" description="Disordered" evidence="1">
    <location>
        <begin position="360"/>
        <end position="389"/>
    </location>
</feature>
<dbReference type="SMART" id="SM00974">
    <property type="entry name" value="T5orf172"/>
    <property type="match status" value="1"/>
</dbReference>
<proteinExistence type="predicted"/>
<evidence type="ECO:0000259" key="2">
    <source>
        <dbReference type="SMART" id="SM00974"/>
    </source>
</evidence>
<dbReference type="RefSeq" id="XP_033651362.1">
    <property type="nucleotide sequence ID" value="XM_033797118.1"/>
</dbReference>
<dbReference type="InterPro" id="IPR018306">
    <property type="entry name" value="Phage_T5_Orf172_DNA-bd"/>
</dbReference>
<feature type="compositionally biased region" description="Basic and acidic residues" evidence="1">
    <location>
        <begin position="279"/>
        <end position="288"/>
    </location>
</feature>
<accession>A0A6A6JCC2</accession>
<dbReference type="Pfam" id="PF10544">
    <property type="entry name" value="T5orf172"/>
    <property type="match status" value="1"/>
</dbReference>
<evidence type="ECO:0000313" key="3">
    <source>
        <dbReference type="EMBL" id="KAF2273823.1"/>
    </source>
</evidence>
<dbReference type="AlphaFoldDB" id="A0A6A6JCC2"/>
<feature type="domain" description="Bacteriophage T5 Orf172 DNA-binding" evidence="2">
    <location>
        <begin position="319"/>
        <end position="438"/>
    </location>
</feature>
<dbReference type="PANTHER" id="PTHR28094:SF2">
    <property type="entry name" value="BACTERIOPHAGE T5 ORF172 DNA-BINDING DOMAIN-CONTAINING PROTEIN"/>
    <property type="match status" value="1"/>
</dbReference>
<sequence length="458" mass="50962">MAFSGLTPEALLERSDSKNPATTCKGITKLGRPCRNPLRIDPAKAARHNGVLAVASVASDSDDEEIGVAAFFCHKHKDQAELLTTGNAPSPTPNKQDTHIYPLQNRSSIDTLVARLGILDVQDNAHSTPGNRKQRKNEDGTKARRRRVNRPPTWDRVQGPLMEVPRDVMKRRQPQHRRQRKKPGFWASLCCGTADNEYGPSAGERHSHSQRTVSETSTLLSYIPKTLPPQTASLLLAELAKPIFTDDDDGYIYIFWLTPESAGPPPSSTASSLLAPPSRSEHGRRTSDVLRQYSVKRPQSAGKTQGRRRSAAPEGMEDGNATILLKIGRANNVHRRMHEWTRQCGYSLSLVRFYPYVPSTPSPSSLHTPQAPGQTQRPSDGMRRASSGVRKVPHVRRVERLIHLELAAQRVLKQCETCGTEHREWFEVDATREGVKAVDEVVKRWVGWAERACIAKAV</sequence>
<dbReference type="PANTHER" id="PTHR28094">
    <property type="entry name" value="MEIOTICALLY UP-REGULATED GENE 113 PROTEIN"/>
    <property type="match status" value="1"/>
</dbReference>
<dbReference type="GeneID" id="54550293"/>
<feature type="compositionally biased region" description="Low complexity" evidence="1">
    <location>
        <begin position="268"/>
        <end position="278"/>
    </location>
</feature>
<evidence type="ECO:0000313" key="4">
    <source>
        <dbReference type="Proteomes" id="UP000800097"/>
    </source>
</evidence>
<organism evidence="3 4">
    <name type="scientific">Westerdykella ornata</name>
    <dbReference type="NCBI Taxonomy" id="318751"/>
    <lineage>
        <taxon>Eukaryota</taxon>
        <taxon>Fungi</taxon>
        <taxon>Dikarya</taxon>
        <taxon>Ascomycota</taxon>
        <taxon>Pezizomycotina</taxon>
        <taxon>Dothideomycetes</taxon>
        <taxon>Pleosporomycetidae</taxon>
        <taxon>Pleosporales</taxon>
        <taxon>Sporormiaceae</taxon>
        <taxon>Westerdykella</taxon>
    </lineage>
</organism>
<dbReference type="EMBL" id="ML986507">
    <property type="protein sequence ID" value="KAF2273823.1"/>
    <property type="molecule type" value="Genomic_DNA"/>
</dbReference>
<keyword evidence="4" id="KW-1185">Reference proteome</keyword>
<dbReference type="OrthoDB" id="2417614at2759"/>
<gene>
    <name evidence="3" type="ORF">EI97DRAFT_423630</name>
</gene>
<feature type="region of interest" description="Disordered" evidence="1">
    <location>
        <begin position="123"/>
        <end position="158"/>
    </location>
</feature>
<evidence type="ECO:0000256" key="1">
    <source>
        <dbReference type="SAM" id="MobiDB-lite"/>
    </source>
</evidence>
<name>A0A6A6JCC2_WESOR</name>
<dbReference type="InterPro" id="IPR053006">
    <property type="entry name" value="Meiosis_regulatory"/>
</dbReference>
<reference evidence="3" key="1">
    <citation type="journal article" date="2020" name="Stud. Mycol.">
        <title>101 Dothideomycetes genomes: a test case for predicting lifestyles and emergence of pathogens.</title>
        <authorList>
            <person name="Haridas S."/>
            <person name="Albert R."/>
            <person name="Binder M."/>
            <person name="Bloem J."/>
            <person name="Labutti K."/>
            <person name="Salamov A."/>
            <person name="Andreopoulos B."/>
            <person name="Baker S."/>
            <person name="Barry K."/>
            <person name="Bills G."/>
            <person name="Bluhm B."/>
            <person name="Cannon C."/>
            <person name="Castanera R."/>
            <person name="Culley D."/>
            <person name="Daum C."/>
            <person name="Ezra D."/>
            <person name="Gonzalez J."/>
            <person name="Henrissat B."/>
            <person name="Kuo A."/>
            <person name="Liang C."/>
            <person name="Lipzen A."/>
            <person name="Lutzoni F."/>
            <person name="Magnuson J."/>
            <person name="Mondo S."/>
            <person name="Nolan M."/>
            <person name="Ohm R."/>
            <person name="Pangilinan J."/>
            <person name="Park H.-J."/>
            <person name="Ramirez L."/>
            <person name="Alfaro M."/>
            <person name="Sun H."/>
            <person name="Tritt A."/>
            <person name="Yoshinaga Y."/>
            <person name="Zwiers L.-H."/>
            <person name="Turgeon B."/>
            <person name="Goodwin S."/>
            <person name="Spatafora J."/>
            <person name="Crous P."/>
            <person name="Grigoriev I."/>
        </authorList>
    </citation>
    <scope>NUCLEOTIDE SEQUENCE</scope>
    <source>
        <strain evidence="3">CBS 379.55</strain>
    </source>
</reference>
<dbReference type="Proteomes" id="UP000800097">
    <property type="component" value="Unassembled WGS sequence"/>
</dbReference>
<feature type="compositionally biased region" description="Low complexity" evidence="1">
    <location>
        <begin position="360"/>
        <end position="369"/>
    </location>
</feature>
<protein>
    <submittedName>
        <fullName evidence="3">DUF1766-domain-containing protein</fullName>
    </submittedName>
</protein>
<feature type="region of interest" description="Disordered" evidence="1">
    <location>
        <begin position="262"/>
        <end position="317"/>
    </location>
</feature>